<dbReference type="Proteomes" id="UP001631969">
    <property type="component" value="Unassembled WGS sequence"/>
</dbReference>
<protein>
    <submittedName>
        <fullName evidence="1">Uncharacterized protein</fullName>
    </submittedName>
</protein>
<gene>
    <name evidence="1" type="ORF">ACI1P1_14870</name>
</gene>
<keyword evidence="2" id="KW-1185">Reference proteome</keyword>
<reference evidence="1" key="1">
    <citation type="submission" date="2024-12" db="EMBL/GenBank/DDBJ databases">
        <authorList>
            <person name="Wu N."/>
        </authorList>
    </citation>
    <scope>NUCLEOTIDE SEQUENCE</scope>
    <source>
        <strain evidence="1">P15</strain>
    </source>
</reference>
<evidence type="ECO:0000313" key="1">
    <source>
        <dbReference type="EMBL" id="MFM9329574.1"/>
    </source>
</evidence>
<dbReference type="EMBL" id="JBJURJ010000009">
    <property type="protein sequence ID" value="MFM9329574.1"/>
    <property type="molecule type" value="Genomic_DNA"/>
</dbReference>
<comment type="caution">
    <text evidence="1">The sequence shown here is derived from an EMBL/GenBank/DDBJ whole genome shotgun (WGS) entry which is preliminary data.</text>
</comment>
<name>A0ACC7NZW9_9BACL</name>
<sequence>MSLSKKPAVKKAAPKKSVAPKKVSKPVVKQANPALSLFSDTDFGGTRQRFRGNLGVRNLGVVGLDNDVESLQFASATTANATLVLFADRNYQGRTLIIRGNRNISDLADQNFENTASSFIMANTNLSNQDITDIQNAREVPNNYGEILALIRKARAKRAK</sequence>
<accession>A0ACC7NZW9</accession>
<proteinExistence type="predicted"/>
<organism evidence="1 2">
    <name type="scientific">Paenibacillus mesotrionivorans</name>
    <dbReference type="NCBI Taxonomy" id="3160968"/>
    <lineage>
        <taxon>Bacteria</taxon>
        <taxon>Bacillati</taxon>
        <taxon>Bacillota</taxon>
        <taxon>Bacilli</taxon>
        <taxon>Bacillales</taxon>
        <taxon>Paenibacillaceae</taxon>
        <taxon>Paenibacillus</taxon>
    </lineage>
</organism>
<evidence type="ECO:0000313" key="2">
    <source>
        <dbReference type="Proteomes" id="UP001631969"/>
    </source>
</evidence>